<comment type="caution">
    <text evidence="1">The sequence shown here is derived from an EMBL/GenBank/DDBJ whole genome shotgun (WGS) entry which is preliminary data.</text>
</comment>
<keyword evidence="1" id="KW-0378">Hydrolase</keyword>
<dbReference type="InterPro" id="IPR010247">
    <property type="entry name" value="HutG_amidohyd"/>
</dbReference>
<protein>
    <submittedName>
        <fullName evidence="1">N-formylglutamate deformylase</fullName>
        <ecNumber evidence="1">3.5.1.68</ecNumber>
    </submittedName>
</protein>
<dbReference type="Proteomes" id="UP000624279">
    <property type="component" value="Unassembled WGS sequence"/>
</dbReference>
<evidence type="ECO:0000313" key="2">
    <source>
        <dbReference type="Proteomes" id="UP000624279"/>
    </source>
</evidence>
<reference evidence="1 2" key="1">
    <citation type="submission" date="2020-08" db="EMBL/GenBank/DDBJ databases">
        <title>Novel species isolated from subtropical streams in China.</title>
        <authorList>
            <person name="Lu H."/>
        </authorList>
    </citation>
    <scope>NUCLEOTIDE SEQUENCE [LARGE SCALE GENOMIC DNA]</scope>
    <source>
        <strain evidence="1 2">LX15W</strain>
    </source>
</reference>
<dbReference type="GO" id="GO:0050129">
    <property type="term" value="F:N-formylglutamate deformylase activity"/>
    <property type="evidence" value="ECO:0007669"/>
    <property type="project" value="UniProtKB-EC"/>
</dbReference>
<dbReference type="EC" id="3.5.1.68" evidence="1"/>
<accession>A0ABR6YAP2</accession>
<dbReference type="Gene3D" id="3.40.630.40">
    <property type="entry name" value="Zn-dependent exopeptidases"/>
    <property type="match status" value="1"/>
</dbReference>
<gene>
    <name evidence="1" type="primary">hutG</name>
    <name evidence="1" type="ORF">H8K55_06430</name>
</gene>
<dbReference type="Pfam" id="PF05013">
    <property type="entry name" value="FGase"/>
    <property type="match status" value="1"/>
</dbReference>
<dbReference type="NCBIfam" id="TIGR02017">
    <property type="entry name" value="hutG_amidohyd"/>
    <property type="match status" value="1"/>
</dbReference>
<organism evidence="1 2">
    <name type="scientific">Undibacterium flavidum</name>
    <dbReference type="NCBI Taxonomy" id="2762297"/>
    <lineage>
        <taxon>Bacteria</taxon>
        <taxon>Pseudomonadati</taxon>
        <taxon>Pseudomonadota</taxon>
        <taxon>Betaproteobacteria</taxon>
        <taxon>Burkholderiales</taxon>
        <taxon>Oxalobacteraceae</taxon>
        <taxon>Undibacterium</taxon>
    </lineage>
</organism>
<dbReference type="EMBL" id="JACOGA010000005">
    <property type="protein sequence ID" value="MBC3873219.1"/>
    <property type="molecule type" value="Genomic_DNA"/>
</dbReference>
<sequence>MSAAFHFKQGSLPLLISMPHVGTEIPEQVLAQLNPVAQVKADTDWHLPLLYNMLDELGASCIHARYSRYVVDLNRPSDDMNLYPGQDTTGLCPVDTFAKEPLYKNGQGPDAAEVQNRIQQYWQPYHQQLHAELQRMRDQHGIAILWDAHSIASQVPRFFEGRLPDLNFGTADQKSCDLGLQNGLHDVMNSHSNSNGNSKPFSYIFNGRFKGGHITRHYGQPAQNIHAVQLEMSQCVYMNEQSPFAYRADLAAQVQPLLKQLLQTCLNWAAQTANAGK</sequence>
<evidence type="ECO:0000313" key="1">
    <source>
        <dbReference type="EMBL" id="MBC3873219.1"/>
    </source>
</evidence>
<name>A0ABR6YAP2_9BURK</name>
<dbReference type="SUPFAM" id="SSF53187">
    <property type="entry name" value="Zn-dependent exopeptidases"/>
    <property type="match status" value="1"/>
</dbReference>
<keyword evidence="2" id="KW-1185">Reference proteome</keyword>
<dbReference type="InterPro" id="IPR007709">
    <property type="entry name" value="N-FG_amidohydro"/>
</dbReference>
<proteinExistence type="predicted"/>
<dbReference type="RefSeq" id="WP_186941262.1">
    <property type="nucleotide sequence ID" value="NZ_JACOGA010000005.1"/>
</dbReference>